<dbReference type="PANTHER" id="PTHR30213">
    <property type="entry name" value="INNER MEMBRANE PROTEIN YHJD"/>
    <property type="match status" value="1"/>
</dbReference>
<dbReference type="EMBL" id="CXPG01000012">
    <property type="protein sequence ID" value="CTQ32049.1"/>
    <property type="molecule type" value="Genomic_DNA"/>
</dbReference>
<feature type="transmembrane region" description="Helical" evidence="7">
    <location>
        <begin position="51"/>
        <end position="81"/>
    </location>
</feature>
<keyword evidence="5 7" id="KW-0472">Membrane</keyword>
<protein>
    <recommendedName>
        <fullName evidence="10">YihY family inner membrane protein</fullName>
    </recommendedName>
</protein>
<evidence type="ECO:0000313" key="8">
    <source>
        <dbReference type="EMBL" id="CTQ32049.1"/>
    </source>
</evidence>
<dbReference type="AlphaFoldDB" id="A0A0M6XLT0"/>
<dbReference type="Pfam" id="PF03631">
    <property type="entry name" value="Virul_fac_BrkB"/>
    <property type="match status" value="1"/>
</dbReference>
<dbReference type="InterPro" id="IPR017039">
    <property type="entry name" value="Virul_fac_BrkB"/>
</dbReference>
<keyword evidence="2" id="KW-1003">Cell membrane</keyword>
<evidence type="ECO:0000256" key="2">
    <source>
        <dbReference type="ARBA" id="ARBA00022475"/>
    </source>
</evidence>
<dbReference type="PANTHER" id="PTHR30213:SF0">
    <property type="entry name" value="UPF0761 MEMBRANE PROTEIN YIHY"/>
    <property type="match status" value="1"/>
</dbReference>
<keyword evidence="3 7" id="KW-0812">Transmembrane</keyword>
<evidence type="ECO:0000256" key="6">
    <source>
        <dbReference type="SAM" id="MobiDB-lite"/>
    </source>
</evidence>
<dbReference type="RefSeq" id="WP_233489711.1">
    <property type="nucleotide sequence ID" value="NZ_CANMUL010000001.1"/>
</dbReference>
<keyword evidence="9" id="KW-1185">Reference proteome</keyword>
<feature type="region of interest" description="Disordered" evidence="6">
    <location>
        <begin position="1"/>
        <end position="28"/>
    </location>
</feature>
<reference evidence="8 9" key="1">
    <citation type="submission" date="2015-07" db="EMBL/GenBank/DDBJ databases">
        <authorList>
            <person name="Noorani M."/>
        </authorList>
    </citation>
    <scope>NUCLEOTIDE SEQUENCE [LARGE SCALE GENOMIC DNA]</scope>
    <source>
        <strain evidence="8 9">CECT 5088</strain>
    </source>
</reference>
<accession>A0A0M6XLT0</accession>
<feature type="transmembrane region" description="Helical" evidence="7">
    <location>
        <begin position="271"/>
        <end position="293"/>
    </location>
</feature>
<dbReference type="GO" id="GO:0005886">
    <property type="term" value="C:plasma membrane"/>
    <property type="evidence" value="ECO:0007669"/>
    <property type="project" value="UniProtKB-SubCell"/>
</dbReference>
<feature type="transmembrane region" description="Helical" evidence="7">
    <location>
        <begin position="237"/>
        <end position="259"/>
    </location>
</feature>
<dbReference type="STRING" id="282197.SAMN04488517_104184"/>
<feature type="region of interest" description="Disordered" evidence="6">
    <location>
        <begin position="302"/>
        <end position="330"/>
    </location>
</feature>
<evidence type="ECO:0000313" key="9">
    <source>
        <dbReference type="Proteomes" id="UP000048908"/>
    </source>
</evidence>
<gene>
    <name evidence="8" type="ORF">JAN5088_00810</name>
</gene>
<feature type="transmembrane region" description="Helical" evidence="7">
    <location>
        <begin position="163"/>
        <end position="193"/>
    </location>
</feature>
<evidence type="ECO:0000256" key="7">
    <source>
        <dbReference type="SAM" id="Phobius"/>
    </source>
</evidence>
<dbReference type="Proteomes" id="UP000048908">
    <property type="component" value="Unassembled WGS sequence"/>
</dbReference>
<feature type="compositionally biased region" description="Basic and acidic residues" evidence="6">
    <location>
        <begin position="1"/>
        <end position="10"/>
    </location>
</feature>
<evidence type="ECO:0000256" key="4">
    <source>
        <dbReference type="ARBA" id="ARBA00022989"/>
    </source>
</evidence>
<evidence type="ECO:0008006" key="10">
    <source>
        <dbReference type="Google" id="ProtNLM"/>
    </source>
</evidence>
<keyword evidence="4 7" id="KW-1133">Transmembrane helix</keyword>
<proteinExistence type="predicted"/>
<evidence type="ECO:0000256" key="3">
    <source>
        <dbReference type="ARBA" id="ARBA00022692"/>
    </source>
</evidence>
<feature type="transmembrane region" description="Helical" evidence="7">
    <location>
        <begin position="205"/>
        <end position="225"/>
    </location>
</feature>
<feature type="transmembrane region" description="Helical" evidence="7">
    <location>
        <begin position="117"/>
        <end position="133"/>
    </location>
</feature>
<name>A0A0M6XLT0_9RHOB</name>
<sequence length="330" mass="35215">MSDTRRKMTRAEAVQMEPGRGRGASGPTKIPAKGWKDIAFRVKDEVIADHVSLVAAGIAFYALLAIFPAITALMSIAGLIYEPSQIVDAFQKVSGIVPSDVSSILLEQAKSVTGSETGGLTLGLILGLVLALWSSSKGMGSLIEGLNLAYDEKETRGFIWLKLMTIGLTLAMIVGVLIAAVLIVVLPVALAFLDIAPGMELAIRLVSYLPLALLFVGGVAVLYRVGPDRASAQWRWLTPGVLTACALWLVASIGFSIYVRNFGSYNETFGSIAGVIVLLMWMWLSAFVILLGAELNSEIEAQTARDTTTGPREPMGFREATKADTLGPAR</sequence>
<organism evidence="8 9">
    <name type="scientific">Jannaschia rubra</name>
    <dbReference type="NCBI Taxonomy" id="282197"/>
    <lineage>
        <taxon>Bacteria</taxon>
        <taxon>Pseudomonadati</taxon>
        <taxon>Pseudomonadota</taxon>
        <taxon>Alphaproteobacteria</taxon>
        <taxon>Rhodobacterales</taxon>
        <taxon>Roseobacteraceae</taxon>
        <taxon>Jannaschia</taxon>
    </lineage>
</organism>
<dbReference type="NCBIfam" id="TIGR00765">
    <property type="entry name" value="yihY_not_rbn"/>
    <property type="match status" value="1"/>
</dbReference>
<dbReference type="PIRSF" id="PIRSF035875">
    <property type="entry name" value="RNase_BN"/>
    <property type="match status" value="1"/>
</dbReference>
<comment type="subcellular location">
    <subcellularLocation>
        <location evidence="1">Cell membrane</location>
        <topology evidence="1">Multi-pass membrane protein</topology>
    </subcellularLocation>
</comment>
<evidence type="ECO:0000256" key="1">
    <source>
        <dbReference type="ARBA" id="ARBA00004651"/>
    </source>
</evidence>
<evidence type="ECO:0000256" key="5">
    <source>
        <dbReference type="ARBA" id="ARBA00023136"/>
    </source>
</evidence>